<protein>
    <submittedName>
        <fullName evidence="1">Uncharacterized protein</fullName>
    </submittedName>
</protein>
<organism evidence="1">
    <name type="scientific">Rhizophagus irregularis (strain DAOM 181602 / DAOM 197198 / MUCL 43194)</name>
    <name type="common">Arbuscular mycorrhizal fungus</name>
    <name type="synonym">Glomus intraradices</name>
    <dbReference type="NCBI Taxonomy" id="747089"/>
    <lineage>
        <taxon>Eukaryota</taxon>
        <taxon>Fungi</taxon>
        <taxon>Fungi incertae sedis</taxon>
        <taxon>Mucoromycota</taxon>
        <taxon>Glomeromycotina</taxon>
        <taxon>Glomeromycetes</taxon>
        <taxon>Glomerales</taxon>
        <taxon>Glomeraceae</taxon>
        <taxon>Rhizophagus</taxon>
    </lineage>
</organism>
<gene>
    <name evidence="1" type="ORF">GLOINDRAFT_18793</name>
</gene>
<sequence length="66" mass="7719">MQSEINDFRLADLLKQYIAKLKVKNNKIKAKNIEFKARVAKLKDKQLQNELVVEKELTSTKPDFTL</sequence>
<dbReference type="HOGENOM" id="CLU_206104_0_0_1"/>
<evidence type="ECO:0000313" key="1">
    <source>
        <dbReference type="EMBL" id="ESA20188.1"/>
    </source>
</evidence>
<proteinExistence type="predicted"/>
<dbReference type="EMBL" id="KI277571">
    <property type="protein sequence ID" value="ESA20188.1"/>
    <property type="molecule type" value="Genomic_DNA"/>
</dbReference>
<dbReference type="AlphaFoldDB" id="U9UNR7"/>
<accession>U9UNR7</accession>
<reference evidence="1" key="1">
    <citation type="submission" date="2013-07" db="EMBL/GenBank/DDBJ databases">
        <title>The genome of an arbuscular mycorrhizal fungus provides insights into the evolution of the oldest plant symbiosis.</title>
        <authorList>
            <consortium name="DOE Joint Genome Institute"/>
            <person name="Tisserant E."/>
            <person name="Malbreil M."/>
            <person name="Kuo A."/>
            <person name="Kohler A."/>
            <person name="Symeonidi A."/>
            <person name="Balestrini R."/>
            <person name="Charron P."/>
            <person name="Duensing N."/>
            <person name="Frei-dit-Frey N."/>
            <person name="Gianinazzi-Pearson V."/>
            <person name="Gilbert B."/>
            <person name="Handa Y."/>
            <person name="Hijri M."/>
            <person name="Kaul R."/>
            <person name="Kawaguchi M."/>
            <person name="Krajinski F."/>
            <person name="Lammers P."/>
            <person name="Lapierre D."/>
            <person name="Masclaux F.G."/>
            <person name="Murat C."/>
            <person name="Morin E."/>
            <person name="Ndikumana S."/>
            <person name="Pagni M."/>
            <person name="Petitpierre D."/>
            <person name="Requena N."/>
            <person name="Rosikiewicz P."/>
            <person name="Riley R."/>
            <person name="Saito K."/>
            <person name="San Clemente H."/>
            <person name="Shapiro H."/>
            <person name="van Tuinen D."/>
            <person name="Becard G."/>
            <person name="Bonfante P."/>
            <person name="Paszkowski U."/>
            <person name="Shachar-Hill Y."/>
            <person name="Young J.P."/>
            <person name="Sanders I.R."/>
            <person name="Henrissat B."/>
            <person name="Rensing S.A."/>
            <person name="Grigoriev I.V."/>
            <person name="Corradi N."/>
            <person name="Roux C."/>
            <person name="Martin F."/>
        </authorList>
    </citation>
    <scope>NUCLEOTIDE SEQUENCE</scope>
    <source>
        <strain evidence="1">DAOM 197198</strain>
    </source>
</reference>
<name>U9UNR7_RHIID</name>